<keyword evidence="4" id="KW-1185">Reference proteome</keyword>
<feature type="region of interest" description="Disordered" evidence="1">
    <location>
        <begin position="276"/>
        <end position="323"/>
    </location>
</feature>
<organism evidence="3 4">
    <name type="scientific">Ephemerocybe angulata</name>
    <dbReference type="NCBI Taxonomy" id="980116"/>
    <lineage>
        <taxon>Eukaryota</taxon>
        <taxon>Fungi</taxon>
        <taxon>Dikarya</taxon>
        <taxon>Basidiomycota</taxon>
        <taxon>Agaricomycotina</taxon>
        <taxon>Agaricomycetes</taxon>
        <taxon>Agaricomycetidae</taxon>
        <taxon>Agaricales</taxon>
        <taxon>Agaricineae</taxon>
        <taxon>Psathyrellaceae</taxon>
        <taxon>Ephemerocybe</taxon>
    </lineage>
</organism>
<dbReference type="Pfam" id="PF12937">
    <property type="entry name" value="F-box-like"/>
    <property type="match status" value="1"/>
</dbReference>
<dbReference type="AlphaFoldDB" id="A0A8H6IAB5"/>
<dbReference type="SMART" id="SM00256">
    <property type="entry name" value="FBOX"/>
    <property type="match status" value="1"/>
</dbReference>
<dbReference type="InterPro" id="IPR001810">
    <property type="entry name" value="F-box_dom"/>
</dbReference>
<dbReference type="EMBL" id="JACGCI010000012">
    <property type="protein sequence ID" value="KAF6760463.1"/>
    <property type="molecule type" value="Genomic_DNA"/>
</dbReference>
<evidence type="ECO:0000313" key="3">
    <source>
        <dbReference type="EMBL" id="KAF6760463.1"/>
    </source>
</evidence>
<dbReference type="InterPro" id="IPR036047">
    <property type="entry name" value="F-box-like_dom_sf"/>
</dbReference>
<reference evidence="3 4" key="1">
    <citation type="submission" date="2020-07" db="EMBL/GenBank/DDBJ databases">
        <title>Comparative genomics of pyrophilous fungi reveals a link between fire events and developmental genes.</title>
        <authorList>
            <consortium name="DOE Joint Genome Institute"/>
            <person name="Steindorff A.S."/>
            <person name="Carver A."/>
            <person name="Calhoun S."/>
            <person name="Stillman K."/>
            <person name="Liu H."/>
            <person name="Lipzen A."/>
            <person name="Pangilinan J."/>
            <person name="Labutti K."/>
            <person name="Bruns T.D."/>
            <person name="Grigoriev I.V."/>
        </authorList>
    </citation>
    <scope>NUCLEOTIDE SEQUENCE [LARGE SCALE GENOMIC DNA]</scope>
    <source>
        <strain evidence="3 4">CBS 144469</strain>
    </source>
</reference>
<dbReference type="SUPFAM" id="SSF81383">
    <property type="entry name" value="F-box domain"/>
    <property type="match status" value="1"/>
</dbReference>
<comment type="caution">
    <text evidence="3">The sequence shown here is derived from an EMBL/GenBank/DDBJ whole genome shotgun (WGS) entry which is preliminary data.</text>
</comment>
<sequence>MYPSSSRVILTPEMKDCGCLSISYIQSSPVWLTDQAEERQSSAMLFSFILRLPSLFRHFGYSKYAASTAKPTLSHCPPRPLTDLPVEVISQTLSYLDSPSLCQVATTCRTLHVLALDMCLRRYDVTRRSGTIRIFARSSGRNAPPYKENTLLRALCIASVLGTDTFPTLSYITHLSWRAPAQSDTRRPNSWIQEAKQVRRLLAFLARRRNSPPLAEVELDFSAVIGFSRRTEDGRARMESPRVLVPWLKIIEGLLDTAARSSRCIRIVTSSKNRVNATSDGPWRMRGGSRRSFRDCAAGGNRSSRRDSRVSNHGASESRQVDGGLGFRDRKLKNAVWLQRFEVRDPNFLQNPTVSRWLVRWTRKVSLCRLNVDKY</sequence>
<evidence type="ECO:0000313" key="4">
    <source>
        <dbReference type="Proteomes" id="UP000521943"/>
    </source>
</evidence>
<gene>
    <name evidence="3" type="ORF">DFP72DRAFT_882254</name>
</gene>
<proteinExistence type="predicted"/>
<evidence type="ECO:0000259" key="2">
    <source>
        <dbReference type="PROSITE" id="PS50181"/>
    </source>
</evidence>
<protein>
    <recommendedName>
        <fullName evidence="2">F-box domain-containing protein</fullName>
    </recommendedName>
</protein>
<name>A0A8H6IAB5_9AGAR</name>
<dbReference type="Gene3D" id="1.20.1280.50">
    <property type="match status" value="1"/>
</dbReference>
<dbReference type="Proteomes" id="UP000521943">
    <property type="component" value="Unassembled WGS sequence"/>
</dbReference>
<evidence type="ECO:0000256" key="1">
    <source>
        <dbReference type="SAM" id="MobiDB-lite"/>
    </source>
</evidence>
<feature type="domain" description="F-box" evidence="2">
    <location>
        <begin position="78"/>
        <end position="126"/>
    </location>
</feature>
<dbReference type="PROSITE" id="PS50181">
    <property type="entry name" value="FBOX"/>
    <property type="match status" value="1"/>
</dbReference>
<accession>A0A8H6IAB5</accession>